<accession>A0ABQ6LTQ0</accession>
<name>A0ABQ6LTQ0_9RHOB</name>
<feature type="domain" description="Transglutaminase-like" evidence="1">
    <location>
        <begin position="108"/>
        <end position="205"/>
    </location>
</feature>
<dbReference type="InterPro" id="IPR002931">
    <property type="entry name" value="Transglutaminase-like"/>
</dbReference>
<dbReference type="Pfam" id="PF01841">
    <property type="entry name" value="Transglut_core"/>
    <property type="match status" value="1"/>
</dbReference>
<evidence type="ECO:0000259" key="1">
    <source>
        <dbReference type="Pfam" id="PF01841"/>
    </source>
</evidence>
<organism evidence="2 3">
    <name type="scientific">Paralimibaculum aggregatum</name>
    <dbReference type="NCBI Taxonomy" id="3036245"/>
    <lineage>
        <taxon>Bacteria</taxon>
        <taxon>Pseudomonadati</taxon>
        <taxon>Pseudomonadota</taxon>
        <taxon>Alphaproteobacteria</taxon>
        <taxon>Rhodobacterales</taxon>
        <taxon>Paracoccaceae</taxon>
        <taxon>Paralimibaculum</taxon>
    </lineage>
</organism>
<dbReference type="RefSeq" id="WP_285674820.1">
    <property type="nucleotide sequence ID" value="NZ_BSYI01000067.1"/>
</dbReference>
<sequence>MQRRVRVQIEEAAPPGAWAILPRPIAFWGQRFTGFAAAGVAEIREIGATNAGQRAYLLRPAGGAGAPLAIEYGFDMPANGAATLAPAEPWIWALPESRHVIADAGLRAQAADCTAGAADGPAKLRAIIAEAARLFAYDHPEARFTDGHAAVPALCGTTRGSCVDINTFVLAAALSQGIEGQYFAGYWFGPGRSTTPDMHCWLGFRAAGGADSPPEFWDVAHHLKWGVPALGPGLNPAGGRRVALSCGRGLAFDTPLGRAEISHFSEPLWVLPGGTLRTAPVRISLEEEHA</sequence>
<dbReference type="EMBL" id="BSYI01000067">
    <property type="protein sequence ID" value="GMG85455.1"/>
    <property type="molecule type" value="Genomic_DNA"/>
</dbReference>
<evidence type="ECO:0000313" key="3">
    <source>
        <dbReference type="Proteomes" id="UP001239909"/>
    </source>
</evidence>
<comment type="caution">
    <text evidence="2">The sequence shown here is derived from an EMBL/GenBank/DDBJ whole genome shotgun (WGS) entry which is preliminary data.</text>
</comment>
<gene>
    <name evidence="2" type="ORF">LNKW23_46750</name>
</gene>
<proteinExistence type="predicted"/>
<protein>
    <recommendedName>
        <fullName evidence="1">Transglutaminase-like domain-containing protein</fullName>
    </recommendedName>
</protein>
<dbReference type="Gene3D" id="3.10.620.30">
    <property type="match status" value="1"/>
</dbReference>
<reference evidence="2 3" key="1">
    <citation type="submission" date="2023-04" db="EMBL/GenBank/DDBJ databases">
        <title>Marinoamorphus aggregata gen. nov., sp. Nov., isolate from tissue of brittle star Ophioplocus japonicus.</title>
        <authorList>
            <person name="Kawano K."/>
            <person name="Sawayama S."/>
            <person name="Nakagawa S."/>
        </authorList>
    </citation>
    <scope>NUCLEOTIDE SEQUENCE [LARGE SCALE GENOMIC DNA]</scope>
    <source>
        <strain evidence="2 3">NKW23</strain>
    </source>
</reference>
<dbReference type="Proteomes" id="UP001239909">
    <property type="component" value="Unassembled WGS sequence"/>
</dbReference>
<evidence type="ECO:0000313" key="2">
    <source>
        <dbReference type="EMBL" id="GMG85455.1"/>
    </source>
</evidence>
<keyword evidence="3" id="KW-1185">Reference proteome</keyword>